<proteinExistence type="predicted"/>
<evidence type="ECO:0000313" key="2">
    <source>
        <dbReference type="EMBL" id="CAG7823148.1"/>
    </source>
</evidence>
<evidence type="ECO:0000313" key="3">
    <source>
        <dbReference type="Proteomes" id="UP000708208"/>
    </source>
</evidence>
<name>A0A8J2KYD8_9HEXA</name>
<keyword evidence="1" id="KW-0812">Transmembrane</keyword>
<dbReference type="OrthoDB" id="5804148at2759"/>
<comment type="caution">
    <text evidence="2">The sequence shown here is derived from an EMBL/GenBank/DDBJ whole genome shotgun (WGS) entry which is preliminary data.</text>
</comment>
<feature type="transmembrane region" description="Helical" evidence="1">
    <location>
        <begin position="18"/>
        <end position="37"/>
    </location>
</feature>
<sequence length="87" mass="9989">MRKQPLNTSVFSSIIKKFIGGAIVLELAAFGVGYLGFNRVNNSRDTRLYLRDNYPVILNCYYTIGERLNSKDQVRALDTEEWTRLGK</sequence>
<keyword evidence="1" id="KW-1133">Transmembrane helix</keyword>
<evidence type="ECO:0000256" key="1">
    <source>
        <dbReference type="SAM" id="Phobius"/>
    </source>
</evidence>
<organism evidence="2 3">
    <name type="scientific">Allacma fusca</name>
    <dbReference type="NCBI Taxonomy" id="39272"/>
    <lineage>
        <taxon>Eukaryota</taxon>
        <taxon>Metazoa</taxon>
        <taxon>Ecdysozoa</taxon>
        <taxon>Arthropoda</taxon>
        <taxon>Hexapoda</taxon>
        <taxon>Collembola</taxon>
        <taxon>Symphypleona</taxon>
        <taxon>Sminthuridae</taxon>
        <taxon>Allacma</taxon>
    </lineage>
</organism>
<dbReference type="Proteomes" id="UP000708208">
    <property type="component" value="Unassembled WGS sequence"/>
</dbReference>
<accession>A0A8J2KYD8</accession>
<keyword evidence="3" id="KW-1185">Reference proteome</keyword>
<gene>
    <name evidence="2" type="ORF">AFUS01_LOCUS33382</name>
</gene>
<dbReference type="AlphaFoldDB" id="A0A8J2KYD8"/>
<dbReference type="PANTHER" id="PTHR38001:SF1">
    <property type="entry name" value="PROTEIN CEBPZOS"/>
    <property type="match status" value="1"/>
</dbReference>
<protein>
    <submittedName>
        <fullName evidence="2">Uncharacterized protein</fullName>
    </submittedName>
</protein>
<dbReference type="PANTHER" id="PTHR38001">
    <property type="entry name" value="PROTEIN CEBPZOS"/>
    <property type="match status" value="1"/>
</dbReference>
<dbReference type="InterPro" id="IPR037764">
    <property type="entry name" value="CEBPZOS"/>
</dbReference>
<keyword evidence="1" id="KW-0472">Membrane</keyword>
<reference evidence="2" key="1">
    <citation type="submission" date="2021-06" db="EMBL/GenBank/DDBJ databases">
        <authorList>
            <person name="Hodson N. C."/>
            <person name="Mongue J. A."/>
            <person name="Jaron S. K."/>
        </authorList>
    </citation>
    <scope>NUCLEOTIDE SEQUENCE</scope>
</reference>
<dbReference type="EMBL" id="CAJVCH010528551">
    <property type="protein sequence ID" value="CAG7823148.1"/>
    <property type="molecule type" value="Genomic_DNA"/>
</dbReference>